<evidence type="ECO:0000313" key="1">
    <source>
        <dbReference type="EMBL" id="ABG14223.1"/>
    </source>
</evidence>
<organism evidence="1 2">
    <name type="scientific">Yersinia pestis bv. Antiqua (strain Antiqua)</name>
    <dbReference type="NCBI Taxonomy" id="360102"/>
    <lineage>
        <taxon>Bacteria</taxon>
        <taxon>Pseudomonadati</taxon>
        <taxon>Pseudomonadota</taxon>
        <taxon>Gammaproteobacteria</taxon>
        <taxon>Enterobacterales</taxon>
        <taxon>Yersiniaceae</taxon>
        <taxon>Yersinia</taxon>
    </lineage>
</organism>
<reference evidence="1 2" key="1">
    <citation type="journal article" date="2006" name="J. Bacteriol.">
        <title>Complete genome sequence of Yersinia pestis strains Antiqua and Nepal516: evidence of gene reduction in an emerging pathogen.</title>
        <authorList>
            <person name="Chain P.S."/>
            <person name="Hu P."/>
            <person name="Malfatti S.A."/>
            <person name="Radnedge L."/>
            <person name="Larimer F."/>
            <person name="Vergez L.M."/>
            <person name="Worsham P."/>
            <person name="Chu M.C."/>
            <person name="Andersen G.L."/>
        </authorList>
    </citation>
    <scope>NUCLEOTIDE SEQUENCE [LARGE SCALE GENOMIC DNA]</scope>
    <source>
        <strain evidence="1 2">Antiqua</strain>
    </source>
</reference>
<protein>
    <submittedName>
        <fullName evidence="1">Uncharacterized protein</fullName>
    </submittedName>
</protein>
<dbReference type="KEGG" id="ypa:YPA_2258"/>
<gene>
    <name evidence="1" type="ordered locus">YPA_2258</name>
</gene>
<evidence type="ECO:0000313" key="2">
    <source>
        <dbReference type="Proteomes" id="UP000001971"/>
    </source>
</evidence>
<proteinExistence type="predicted"/>
<name>A0A0H2Y8V7_YERPA</name>
<accession>A0A0H2Y8V7</accession>
<dbReference type="EMBL" id="CP000308">
    <property type="protein sequence ID" value="ABG14223.1"/>
    <property type="molecule type" value="Genomic_DNA"/>
</dbReference>
<sequence length="48" mass="5512">MEPDGGNRRINTELTGMSVFKRLIVSAGTEEITLLFRDNSWHLVVFNF</sequence>
<dbReference type="Proteomes" id="UP000001971">
    <property type="component" value="Chromosome"/>
</dbReference>
<dbReference type="AlphaFoldDB" id="A0A0H2Y8V7"/>